<accession>A0A3S0J9U8</accession>
<dbReference type="EMBL" id="RXOF01000006">
    <property type="protein sequence ID" value="RTQ49519.1"/>
    <property type="molecule type" value="Genomic_DNA"/>
</dbReference>
<dbReference type="Proteomes" id="UP000282184">
    <property type="component" value="Unassembled WGS sequence"/>
</dbReference>
<keyword evidence="1" id="KW-0812">Transmembrane</keyword>
<feature type="transmembrane region" description="Helical" evidence="1">
    <location>
        <begin position="68"/>
        <end position="88"/>
    </location>
</feature>
<keyword evidence="3" id="KW-1185">Reference proteome</keyword>
<feature type="transmembrane region" description="Helical" evidence="1">
    <location>
        <begin position="132"/>
        <end position="152"/>
    </location>
</feature>
<protein>
    <submittedName>
        <fullName evidence="2">Uncharacterized protein</fullName>
    </submittedName>
</protein>
<evidence type="ECO:0000256" key="1">
    <source>
        <dbReference type="SAM" id="Phobius"/>
    </source>
</evidence>
<keyword evidence="1" id="KW-1133">Transmembrane helix</keyword>
<name>A0A3S0J9U8_9BACT</name>
<reference evidence="2 3" key="1">
    <citation type="submission" date="2018-12" db="EMBL/GenBank/DDBJ databases">
        <title>Hymenobacter gummosus sp. nov., isolated from a spring.</title>
        <authorList>
            <person name="Nie L."/>
        </authorList>
    </citation>
    <scope>NUCLEOTIDE SEQUENCE [LARGE SCALE GENOMIC DNA]</scope>
    <source>
        <strain evidence="2 3">KCTC 52166</strain>
    </source>
</reference>
<dbReference type="AlphaFoldDB" id="A0A3S0J9U8"/>
<dbReference type="RefSeq" id="WP_126693379.1">
    <property type="nucleotide sequence ID" value="NZ_RXOF01000006.1"/>
</dbReference>
<evidence type="ECO:0000313" key="2">
    <source>
        <dbReference type="EMBL" id="RTQ49519.1"/>
    </source>
</evidence>
<gene>
    <name evidence="2" type="ORF">EJV47_11870</name>
</gene>
<sequence>MLTLTAKSWQVFLIMMVAVLLMNFSIRDMPLATDILFVLGAVIYYGWFAVIGNTLADWLPRGADYSRTWFLLDAFLVLAALCLTGVMFESRSYTATGVAALPGFYLLFAFFHVFWFPAVVLVAIEKQRRPEFGFYFGTFLLMLFWPIGLWFVQPRLNRIAAERFA</sequence>
<feature type="transmembrane region" description="Helical" evidence="1">
    <location>
        <begin position="100"/>
        <end position="120"/>
    </location>
</feature>
<proteinExistence type="predicted"/>
<keyword evidence="1" id="KW-0472">Membrane</keyword>
<organism evidence="2 3">
    <name type="scientific">Hymenobacter gummosus</name>
    <dbReference type="NCBI Taxonomy" id="1776032"/>
    <lineage>
        <taxon>Bacteria</taxon>
        <taxon>Pseudomonadati</taxon>
        <taxon>Bacteroidota</taxon>
        <taxon>Cytophagia</taxon>
        <taxon>Cytophagales</taxon>
        <taxon>Hymenobacteraceae</taxon>
        <taxon>Hymenobacter</taxon>
    </lineage>
</organism>
<dbReference type="OrthoDB" id="1442756at2"/>
<evidence type="ECO:0000313" key="3">
    <source>
        <dbReference type="Proteomes" id="UP000282184"/>
    </source>
</evidence>
<feature type="transmembrane region" description="Helical" evidence="1">
    <location>
        <begin position="6"/>
        <end position="24"/>
    </location>
</feature>
<feature type="transmembrane region" description="Helical" evidence="1">
    <location>
        <begin position="36"/>
        <end position="56"/>
    </location>
</feature>
<comment type="caution">
    <text evidence="2">The sequence shown here is derived from an EMBL/GenBank/DDBJ whole genome shotgun (WGS) entry which is preliminary data.</text>
</comment>